<dbReference type="InterPro" id="IPR051680">
    <property type="entry name" value="ATP-dep_Glu-Cys_Ligase-2"/>
</dbReference>
<organism evidence="3 4">
    <name type="scientific">Gryllotalpicola koreensis</name>
    <dbReference type="NCBI Taxonomy" id="993086"/>
    <lineage>
        <taxon>Bacteria</taxon>
        <taxon>Bacillati</taxon>
        <taxon>Actinomycetota</taxon>
        <taxon>Actinomycetes</taxon>
        <taxon>Micrococcales</taxon>
        <taxon>Microbacteriaceae</taxon>
        <taxon>Gryllotalpicola</taxon>
    </lineage>
</organism>
<dbReference type="Gene3D" id="3.40.50.11290">
    <property type="match status" value="1"/>
</dbReference>
<evidence type="ECO:0000313" key="4">
    <source>
        <dbReference type="Proteomes" id="UP001501079"/>
    </source>
</evidence>
<dbReference type="EMBL" id="BAABBW010000004">
    <property type="protein sequence ID" value="GAA4176954.1"/>
    <property type="molecule type" value="Genomic_DNA"/>
</dbReference>
<feature type="domain" description="DUF403" evidence="1">
    <location>
        <begin position="516"/>
        <end position="817"/>
    </location>
</feature>
<dbReference type="Pfam" id="PF14403">
    <property type="entry name" value="CP_ATPgrasp_2"/>
    <property type="match status" value="1"/>
</dbReference>
<evidence type="ECO:0000313" key="3">
    <source>
        <dbReference type="EMBL" id="GAA4176954.1"/>
    </source>
</evidence>
<name>A0ABP8A3R8_9MICO</name>
<comment type="caution">
    <text evidence="3">The sequence shown here is derived from an EMBL/GenBank/DDBJ whole genome shotgun (WGS) entry which is preliminary data.</text>
</comment>
<evidence type="ECO:0000259" key="2">
    <source>
        <dbReference type="Pfam" id="PF14403"/>
    </source>
</evidence>
<accession>A0ABP8A3R8</accession>
<evidence type="ECO:0000259" key="1">
    <source>
        <dbReference type="Pfam" id="PF04168"/>
    </source>
</evidence>
<dbReference type="InterPro" id="IPR007296">
    <property type="entry name" value="DUF403"/>
</dbReference>
<protein>
    <submittedName>
        <fullName evidence="3">Circularly permuted type 2 ATP-grasp protein</fullName>
    </submittedName>
</protein>
<keyword evidence="4" id="KW-1185">Reference proteome</keyword>
<dbReference type="InterPro" id="IPR025841">
    <property type="entry name" value="CP_ATPgrasp_2"/>
</dbReference>
<gene>
    <name evidence="3" type="ORF">GCM10022287_24970</name>
</gene>
<feature type="domain" description="Circularly permuted ATP-grasp type 2" evidence="2">
    <location>
        <begin position="91"/>
        <end position="472"/>
    </location>
</feature>
<dbReference type="RefSeq" id="WP_344754888.1">
    <property type="nucleotide sequence ID" value="NZ_BAABBW010000004.1"/>
</dbReference>
<dbReference type="Proteomes" id="UP001501079">
    <property type="component" value="Unassembled WGS sequence"/>
</dbReference>
<dbReference type="Pfam" id="PF04168">
    <property type="entry name" value="Alpha-E"/>
    <property type="match status" value="1"/>
</dbReference>
<dbReference type="PANTHER" id="PTHR34595:SF2">
    <property type="entry name" value="BLR2978 PROTEIN"/>
    <property type="match status" value="1"/>
</dbReference>
<sequence length="839" mass="90362">MSILRDYAAALTQPTLPFAGGVDRATRFDEVIDPDGSLRTPWKRLADAAARLTPDALDRVEDEIARFIADDGVLYASEGTRPRPWRLDPVPLVIDAASWAKLEVGLAQRAELLNALLVDLYGERRMLAAGLIPPAAVFGHGGFTRAAALPPGAAAPAAPRPLMIVGTDLGRDAQGEWRVVGDRVQAPSGLGYAVENRRVISRVLPELYREAELHRLEPYYTALRETLLNAAPEDAREPLVVVLSPGTLSETAYDQASLANLLGFPLVQGDDLVVRDGAVWVKPAGWPRTAPRERVDVILRRVDPDWCDPLELRGDSQLGVAGLVEAVRRGSVRLVNGLGSGVLENPALHAFMPAVCEALLGEQLRLPSAPAWWGGDAAALDGLLARLSDGDESLDLRRLDGSRAGAGSTPRQKAALLAADPRGHVAIERLPLSQGPVWSAGGEATPQPLVLRTFTVDYHSAYRPLFGGIATVSGRAAANLISKDVWVLKADAEDADQGLAAAAPLPAVASVPLPAPRALDDMFWAGRYAERTEDLLRIVLEAHVRLTPPSPLAPAFAGVGAAELMSALQRLAGRWQDNPEDELRSVLLDDERPGSAAHSLGRMREALEGVRDQLSGDTWRLFGSSERALRALRDERRSRQIAETTEQLLTGILAFQGVTASMMRDSAWHMIEAGRYLERALQLCALLSAALAPASARELDRPVLEAVLTAAESAVTYRRRYRGRARTQGVLELLLAAPDNPRSLLFALTRLRFHLERLPLSTGSTRPERLVDELRGAVEALDARELVVAQGEGRPALDGFLGEASVALMQISDAITALHLTGGPPRLPLAARSFVEVMG</sequence>
<dbReference type="PANTHER" id="PTHR34595">
    <property type="entry name" value="BLR5612 PROTEIN"/>
    <property type="match status" value="1"/>
</dbReference>
<reference evidence="4" key="1">
    <citation type="journal article" date="2019" name="Int. J. Syst. Evol. Microbiol.">
        <title>The Global Catalogue of Microorganisms (GCM) 10K type strain sequencing project: providing services to taxonomists for standard genome sequencing and annotation.</title>
        <authorList>
            <consortium name="The Broad Institute Genomics Platform"/>
            <consortium name="The Broad Institute Genome Sequencing Center for Infectious Disease"/>
            <person name="Wu L."/>
            <person name="Ma J."/>
        </authorList>
    </citation>
    <scope>NUCLEOTIDE SEQUENCE [LARGE SCALE GENOMIC DNA]</scope>
    <source>
        <strain evidence="4">JCM 17591</strain>
    </source>
</reference>
<proteinExistence type="predicted"/>
<dbReference type="SUPFAM" id="SSF56059">
    <property type="entry name" value="Glutathione synthetase ATP-binding domain-like"/>
    <property type="match status" value="1"/>
</dbReference>